<comment type="caution">
    <text evidence="1">The sequence shown here is derived from an EMBL/GenBank/DDBJ whole genome shotgun (WGS) entry which is preliminary data.</text>
</comment>
<keyword evidence="2" id="KW-1185">Reference proteome</keyword>
<accession>A0ABT1DX98</accession>
<sequence>MTVDTSVPSVAAADSIGLLNEYSTAHNVPPEWLRAVLTKMSEDHRTSQIDRETDELQGHYTPDEMAAWQWYRSETAGDAWQRNVVEHESEGIKSPDAFDPDKEYLVAPSQNMDVPEFKLFRGDDKAKLGSVSVSTAALDHFVGVLQTLAPDGAGILTDAKGTLQKIDPRPGGFAIAYVARELLVGAPDGGTGLAGETMVMLDKLQTFLSEFARDLKSVSKEYSDAEELNSLSADNFKKLTGGSEGRLSMLGDVGDKEAAVSDG</sequence>
<name>A0ABT1DX98_9ACTN</name>
<protein>
    <submittedName>
        <fullName evidence="1">Uncharacterized protein</fullName>
    </submittedName>
</protein>
<dbReference type="EMBL" id="JAMYJR010000038">
    <property type="protein sequence ID" value="MCO8275492.1"/>
    <property type="molecule type" value="Genomic_DNA"/>
</dbReference>
<gene>
    <name evidence="1" type="ORF">M1L60_33405</name>
</gene>
<proteinExistence type="predicted"/>
<evidence type="ECO:0000313" key="2">
    <source>
        <dbReference type="Proteomes" id="UP001523369"/>
    </source>
</evidence>
<evidence type="ECO:0000313" key="1">
    <source>
        <dbReference type="EMBL" id="MCO8275492.1"/>
    </source>
</evidence>
<dbReference type="RefSeq" id="WP_253241556.1">
    <property type="nucleotide sequence ID" value="NZ_JAMYJR010000038.1"/>
</dbReference>
<reference evidence="1 2" key="1">
    <citation type="submission" date="2022-06" db="EMBL/GenBank/DDBJ databases">
        <title>New Species of the Genus Actinoplanes, ActinopZanes ferrugineus.</title>
        <authorList>
            <person name="Ding P."/>
        </authorList>
    </citation>
    <scope>NUCLEOTIDE SEQUENCE [LARGE SCALE GENOMIC DNA]</scope>
    <source>
        <strain evidence="1 2">TRM88003</strain>
    </source>
</reference>
<dbReference type="Proteomes" id="UP001523369">
    <property type="component" value="Unassembled WGS sequence"/>
</dbReference>
<organism evidence="1 2">
    <name type="scientific">Paractinoplanes aksuensis</name>
    <dbReference type="NCBI Taxonomy" id="2939490"/>
    <lineage>
        <taxon>Bacteria</taxon>
        <taxon>Bacillati</taxon>
        <taxon>Actinomycetota</taxon>
        <taxon>Actinomycetes</taxon>
        <taxon>Micromonosporales</taxon>
        <taxon>Micromonosporaceae</taxon>
        <taxon>Paractinoplanes</taxon>
    </lineage>
</organism>